<evidence type="ECO:0000313" key="2">
    <source>
        <dbReference type="Proteomes" id="UP001497525"/>
    </source>
</evidence>
<name>A0AAV2TTZ5_CALDB</name>
<dbReference type="AlphaFoldDB" id="A0AAV2TTZ5"/>
<organism evidence="1 2">
    <name type="scientific">Calicophoron daubneyi</name>
    <name type="common">Rumen fluke</name>
    <name type="synonym">Paramphistomum daubneyi</name>
    <dbReference type="NCBI Taxonomy" id="300641"/>
    <lineage>
        <taxon>Eukaryota</taxon>
        <taxon>Metazoa</taxon>
        <taxon>Spiralia</taxon>
        <taxon>Lophotrochozoa</taxon>
        <taxon>Platyhelminthes</taxon>
        <taxon>Trematoda</taxon>
        <taxon>Digenea</taxon>
        <taxon>Plagiorchiida</taxon>
        <taxon>Pronocephalata</taxon>
        <taxon>Paramphistomoidea</taxon>
        <taxon>Paramphistomidae</taxon>
        <taxon>Calicophoron</taxon>
    </lineage>
</organism>
<dbReference type="Proteomes" id="UP001497525">
    <property type="component" value="Unassembled WGS sequence"/>
</dbReference>
<accession>A0AAV2TTZ5</accession>
<reference evidence="1" key="1">
    <citation type="submission" date="2024-06" db="EMBL/GenBank/DDBJ databases">
        <authorList>
            <person name="Liu X."/>
            <person name="Lenzi L."/>
            <person name="Haldenby T S."/>
            <person name="Uol C."/>
        </authorList>
    </citation>
    <scope>NUCLEOTIDE SEQUENCE</scope>
</reference>
<dbReference type="EMBL" id="CAXLJL010000634">
    <property type="protein sequence ID" value="CAL5139755.1"/>
    <property type="molecule type" value="Genomic_DNA"/>
</dbReference>
<proteinExistence type="predicted"/>
<comment type="caution">
    <text evidence="1">The sequence shown here is derived from an EMBL/GenBank/DDBJ whole genome shotgun (WGS) entry which is preliminary data.</text>
</comment>
<sequence>MGNIKSNGLKPTKNPRHPVITDPNIYADVMEAVKNDQPDLLILYLSTDATSGDAGHRMVIYEQMVTDTEYKGNLLHMVTMGQARNCATLLVNPPYNWSPDVPNALGWTPLQIAEQQDDIPTLCALALNSKELRGSTPLKERTNEHPLLSTCLIWPQQDSSHHVPLFDFLMPRFGRETLNRLHPSVFHDALDRFGRRAQLMFELLLSDPDLLSEEFTGDEKPFTLWPLKLPPSDMDLSGDWSSSGTYSERAEFSWLSSVIDGAKNLEALIRLKNAWSYHRFRTVKQSVSSQEYGWGPPTLKDFCRIEFRRQMVKSLRGKRKKTGVKKQKSYARLIKELGVPPSLLKYLLYSELWPTTTRWCSFGSSRSGVR</sequence>
<evidence type="ECO:0000313" key="1">
    <source>
        <dbReference type="EMBL" id="CAL5139755.1"/>
    </source>
</evidence>
<protein>
    <submittedName>
        <fullName evidence="1">Uncharacterized protein</fullName>
    </submittedName>
</protein>
<gene>
    <name evidence="1" type="ORF">CDAUBV1_LOCUS14948</name>
</gene>